<name>A0A2T0RPF9_9RHOB</name>
<accession>A0A2T0RPF9</accession>
<dbReference type="AlphaFoldDB" id="A0A2T0RPF9"/>
<dbReference type="InterPro" id="IPR010344">
    <property type="entry name" value="YbjH"/>
</dbReference>
<dbReference type="RefSeq" id="WP_106205336.1">
    <property type="nucleotide sequence ID" value="NZ_PVTD01000005.1"/>
</dbReference>
<evidence type="ECO:0000313" key="1">
    <source>
        <dbReference type="EMBL" id="PRY23017.1"/>
    </source>
</evidence>
<dbReference type="OrthoDB" id="19542at2"/>
<gene>
    <name evidence="1" type="ORF">CLV78_10569</name>
</gene>
<evidence type="ECO:0000313" key="2">
    <source>
        <dbReference type="Proteomes" id="UP000239480"/>
    </source>
</evidence>
<protein>
    <submittedName>
        <fullName evidence="1">Exopolysaccharide biosynthesis protein YbjH</fullName>
    </submittedName>
</protein>
<proteinExistence type="predicted"/>
<keyword evidence="2" id="KW-1185">Reference proteome</keyword>
<dbReference type="Pfam" id="PF06082">
    <property type="entry name" value="YjbH"/>
    <property type="match status" value="1"/>
</dbReference>
<sequence length="708" mass="78208">MPEQKRKAAGRTVAAAVIVYGAAGPLGGVAEPLVSSSYNLYGVPGLVEMPTAEMAPDAEFSGSFSQSDEQLRVGLTFQFAPRLSGTFRYTKIPDFGDPGENYYDRNFDLRFQILEESQYIPAVAVGFQDIVGTSLFSAEYLVATKTFFDDVRVTAGLGWGRLGSRNPVAEFGSRDFVVREEGGEFNASNWFQGPMAIFGGVSWRATDKLTLKAEYSSDAYEEETRRGLVDYQSPWNLAAEYRFNDGVSLSAASLYGEAFGAQLNFTLNPKRPLLGPGNEPGPLPIIPRPSRSAEPLEWSTDWVTSTSERASVESSISKALADEGIRLEAIQMDANRAEVRVQNNRYYSEAQAIGRTARVLALGLPATVESVTITPVTDGVPANRVTFRRTDLERLENSASKEILSRAVFTEGQTRRPQGMEFVDDAYPRANWFLGTYLGFGLFDPDEPVRADFGLRLGGSLTLAPGFVASGSIKHRLLGNTEEATAKERSDKVPVVRTDFREYSRATDTFIDTMTLAHFGRPAPELHSRLTAGILERMYSGVSGELLWKPFDSNLAIGGEVNYVYKRAYDGGFGLQDYNVLTGHGTVYYEMPKGYNVQVDGGRYLAGDYGGTLRLERRFDNGWKFGAYATMTDVAAEDFGDGSFDKGIYMQLPLRWATGQPSKSVHRMSISPFTSDGGQKVRVDDRLYERIRRIQQPDIEGSGGRFWR</sequence>
<dbReference type="Proteomes" id="UP000239480">
    <property type="component" value="Unassembled WGS sequence"/>
</dbReference>
<dbReference type="EMBL" id="PVTD01000005">
    <property type="protein sequence ID" value="PRY23017.1"/>
    <property type="molecule type" value="Genomic_DNA"/>
</dbReference>
<reference evidence="1 2" key="1">
    <citation type="submission" date="2018-03" db="EMBL/GenBank/DDBJ databases">
        <title>Genomic Encyclopedia of Archaeal and Bacterial Type Strains, Phase II (KMG-II): from individual species to whole genera.</title>
        <authorList>
            <person name="Goeker M."/>
        </authorList>
    </citation>
    <scope>NUCLEOTIDE SEQUENCE [LARGE SCALE GENOMIC DNA]</scope>
    <source>
        <strain evidence="1 2">DSM 29328</strain>
    </source>
</reference>
<comment type="caution">
    <text evidence="1">The sequence shown here is derived from an EMBL/GenBank/DDBJ whole genome shotgun (WGS) entry which is preliminary data.</text>
</comment>
<organism evidence="1 2">
    <name type="scientific">Aliiruegeria haliotis</name>
    <dbReference type="NCBI Taxonomy" id="1280846"/>
    <lineage>
        <taxon>Bacteria</taxon>
        <taxon>Pseudomonadati</taxon>
        <taxon>Pseudomonadota</taxon>
        <taxon>Alphaproteobacteria</taxon>
        <taxon>Rhodobacterales</taxon>
        <taxon>Roseobacteraceae</taxon>
        <taxon>Aliiruegeria</taxon>
    </lineage>
</organism>